<sequence length="217" mass="24760">MKKFNLFKEIIIVDKQELLSAVNSQKEFAITTKGEIVFTPLADKTAVIYVGQHIPKPASSLSLPKPTTLAEILGQNYQIVEDEERVLIKAFSNWQNLIAANVIRASYDDTTGDGVGEFSNKELETMGWHATEFNITYRELVELIEERCEGILLCIEQEEPQYQFSGLGFIEDDEQAQEIVFEYCQQRVKKMIAEDELYAKDNLSDDEEEAAQFFKAL</sequence>
<keyword evidence="2" id="KW-1185">Reference proteome</keyword>
<dbReference type="Proteomes" id="UP000593910">
    <property type="component" value="Chromosome"/>
</dbReference>
<evidence type="ECO:0000313" key="2">
    <source>
        <dbReference type="Proteomes" id="UP000593910"/>
    </source>
</evidence>
<protein>
    <submittedName>
        <fullName evidence="1">Uncharacterized protein</fullName>
    </submittedName>
</protein>
<dbReference type="KEGG" id="smax:FJR03_02385"/>
<gene>
    <name evidence="1" type="ORF">FJR03_02385</name>
</gene>
<evidence type="ECO:0000313" key="1">
    <source>
        <dbReference type="EMBL" id="QOP40650.1"/>
    </source>
</evidence>
<accession>A0A7M1ATC8</accession>
<dbReference type="AlphaFoldDB" id="A0A7M1ATC8"/>
<dbReference type="RefSeq" id="WP_193114072.1">
    <property type="nucleotide sequence ID" value="NZ_CP041165.1"/>
</dbReference>
<dbReference type="EMBL" id="CP041165">
    <property type="protein sequence ID" value="QOP40650.1"/>
    <property type="molecule type" value="Genomic_DNA"/>
</dbReference>
<proteinExistence type="predicted"/>
<reference evidence="1 2" key="1">
    <citation type="submission" date="2019-06" db="EMBL/GenBank/DDBJ databases">
        <title>Sulfurimonas gotlandica sp. nov., a chemoautotrophic and psychrotolerant epsilonproteobacterium isolated from a pelagic redoxcline, and an emended description of the genus Sulfurimonas.</title>
        <authorList>
            <person name="Wang S."/>
            <person name="Jiang L."/>
            <person name="Shao Z."/>
        </authorList>
    </citation>
    <scope>NUCLEOTIDE SEQUENCE [LARGE SCALE GENOMIC DNA]</scope>
    <source>
        <strain evidence="1 2">B2</strain>
    </source>
</reference>
<name>A0A7M1ATC8_9BACT</name>
<organism evidence="1 2">
    <name type="scientific">Sulfurimonas marina</name>
    <dbReference type="NCBI Taxonomy" id="2590551"/>
    <lineage>
        <taxon>Bacteria</taxon>
        <taxon>Pseudomonadati</taxon>
        <taxon>Campylobacterota</taxon>
        <taxon>Epsilonproteobacteria</taxon>
        <taxon>Campylobacterales</taxon>
        <taxon>Sulfurimonadaceae</taxon>
        <taxon>Sulfurimonas</taxon>
    </lineage>
</organism>